<evidence type="ECO:0000256" key="1">
    <source>
        <dbReference type="SAM" id="MobiDB-lite"/>
    </source>
</evidence>
<dbReference type="GO" id="GO:0015074">
    <property type="term" value="P:DNA integration"/>
    <property type="evidence" value="ECO:0007669"/>
    <property type="project" value="InterPro"/>
</dbReference>
<feature type="compositionally biased region" description="Polar residues" evidence="1">
    <location>
        <begin position="136"/>
        <end position="152"/>
    </location>
</feature>
<protein>
    <submittedName>
        <fullName evidence="3">Uncharacterized mitochondrial protein AtMg00810-like</fullName>
    </submittedName>
</protein>
<comment type="caution">
    <text evidence="3">The sequence shown here is derived from an EMBL/GenBank/DDBJ whole genome shotgun (WGS) entry which is preliminary data.</text>
</comment>
<dbReference type="PROSITE" id="PS50994">
    <property type="entry name" value="INTEGRASE"/>
    <property type="match status" value="1"/>
</dbReference>
<sequence length="1050" mass="118385">MTSTTHIPGPVTTKEKAQKKNDVKARSMLLMALPNEHLMSFNQYKDAKSLVASIQIRFGGNKATKKNQKTLLKQMYENFSAPRLESLDFIFNRLQKIVSQLAILDTMSFDDLYNNFKIVEQEVKGTRNSSSSSNSQNMTFVSSPSSTNEVNTTYGVSTANTQANPSSTQVNNASTQVSNANLSDATVYGFLASQPNGSQLVHEDLEQIHEDDLEEMDLKWQLALLSMRANRGPRNQDSRNRYLDSSKRNVNMKETPLKAMVSIDRVGFDWIYMAEDEVPTNMSLMAFLDFEEFKQPEFEGYGPKSCEKDSKNASKDIPNELRKSPDSPLVKDRVTKNKDCSVESPVVVENKIDVPTIVKVKVVRPKQQEKPVRKPVKERVVSRNNYTRLHSNNYTRQTHPSAHMNMAPRAVLMKTGLRPLNTARTVNTAHPKTTVNSARPMSCLSKSAQSTIKRPYQQRTTLTNKSISQQVNTAKGIFYTARPRALNTARQRPVNTARPRAVNTARPNLVVVNDVRANQAICLISLTSRNLIEDMLPLGDEQMVAELLMCDKKNTVLFTDTGYFVLSPDFKLADESQVLLKVLRRNNMYSVDIKNIVLKESLTCLVAKATLDESMLCLMHKKYGFVVTDDDKNLVDKKVKVIRCDNGTEFKNSVMNDFYAMKGIKREFSVSRTPQQNSVAERRNKTLIEAARTMALVVKPHNKTPYELFRGRTPALSFMRPFGCHVTVLNTLDHLGKFDGKANKGYFVGFSMHNKAFRVYNIGTRRVEKNLHIEFLENKPSVVGAEPEWLFDIDMLTKSMNYVPVIAGTNSDDFARTKDRIGLSDDAGSPSSGDAGKKHDEVSDKESGASNELNYAFENLNTEYPDDLKMPGLETIATNDDFKEKANFTNLESSIHVKDADGDYVDVHLYRSMIGSLMYVTTSRPDIMYEVCVCARFQVIPKVSHLHVVKIIFRYLKGYPKLGLWYPRDSPFELVAYTDSDYAGASLDRKSTTRGCQFLESSLISWQYKKQTVVATSTIEAEYVAAASCCGQVPRFRIKCWILGIILCTL</sequence>
<evidence type="ECO:0000259" key="2">
    <source>
        <dbReference type="PROSITE" id="PS50994"/>
    </source>
</evidence>
<dbReference type="CDD" id="cd09272">
    <property type="entry name" value="RNase_HI_RT_Ty1"/>
    <property type="match status" value="1"/>
</dbReference>
<feature type="region of interest" description="Disordered" evidence="1">
    <location>
        <begin position="300"/>
        <end position="332"/>
    </location>
</feature>
<dbReference type="AlphaFoldDB" id="A0A6L2L6J8"/>
<feature type="compositionally biased region" description="Basic and acidic residues" evidence="1">
    <location>
        <begin position="305"/>
        <end position="332"/>
    </location>
</feature>
<dbReference type="InterPro" id="IPR036397">
    <property type="entry name" value="RNaseH_sf"/>
</dbReference>
<proteinExistence type="predicted"/>
<feature type="region of interest" description="Disordered" evidence="1">
    <location>
        <begin position="125"/>
        <end position="152"/>
    </location>
</feature>
<evidence type="ECO:0000313" key="3">
    <source>
        <dbReference type="EMBL" id="GEU57256.1"/>
    </source>
</evidence>
<dbReference type="PANTHER" id="PTHR11439:SF495">
    <property type="entry name" value="REVERSE TRANSCRIPTASE, RNA-DEPENDENT DNA POLYMERASE-RELATED"/>
    <property type="match status" value="1"/>
</dbReference>
<gene>
    <name evidence="3" type="ORF">Tci_029234</name>
</gene>
<dbReference type="GO" id="GO:0003676">
    <property type="term" value="F:nucleic acid binding"/>
    <property type="evidence" value="ECO:0007669"/>
    <property type="project" value="InterPro"/>
</dbReference>
<dbReference type="Pfam" id="PF25597">
    <property type="entry name" value="SH3_retrovirus"/>
    <property type="match status" value="1"/>
</dbReference>
<dbReference type="Gene3D" id="3.30.420.10">
    <property type="entry name" value="Ribonuclease H-like superfamily/Ribonuclease H"/>
    <property type="match status" value="1"/>
</dbReference>
<feature type="region of interest" description="Disordered" evidence="1">
    <location>
        <begin position="820"/>
        <end position="848"/>
    </location>
</feature>
<dbReference type="InterPro" id="IPR001584">
    <property type="entry name" value="Integrase_cat-core"/>
</dbReference>
<organism evidence="3">
    <name type="scientific">Tanacetum cinerariifolium</name>
    <name type="common">Dalmatian daisy</name>
    <name type="synonym">Chrysanthemum cinerariifolium</name>
    <dbReference type="NCBI Taxonomy" id="118510"/>
    <lineage>
        <taxon>Eukaryota</taxon>
        <taxon>Viridiplantae</taxon>
        <taxon>Streptophyta</taxon>
        <taxon>Embryophyta</taxon>
        <taxon>Tracheophyta</taxon>
        <taxon>Spermatophyta</taxon>
        <taxon>Magnoliopsida</taxon>
        <taxon>eudicotyledons</taxon>
        <taxon>Gunneridae</taxon>
        <taxon>Pentapetalae</taxon>
        <taxon>asterids</taxon>
        <taxon>campanulids</taxon>
        <taxon>Asterales</taxon>
        <taxon>Asteraceae</taxon>
        <taxon>Asteroideae</taxon>
        <taxon>Anthemideae</taxon>
        <taxon>Anthemidinae</taxon>
        <taxon>Tanacetum</taxon>
    </lineage>
</organism>
<feature type="domain" description="Integrase catalytic" evidence="2">
    <location>
        <begin position="564"/>
        <end position="689"/>
    </location>
</feature>
<dbReference type="EMBL" id="BKCJ010003799">
    <property type="protein sequence ID" value="GEU57256.1"/>
    <property type="molecule type" value="Genomic_DNA"/>
</dbReference>
<reference evidence="3" key="1">
    <citation type="journal article" date="2019" name="Sci. Rep.">
        <title>Draft genome of Tanacetum cinerariifolium, the natural source of mosquito coil.</title>
        <authorList>
            <person name="Yamashiro T."/>
            <person name="Shiraishi A."/>
            <person name="Satake H."/>
            <person name="Nakayama K."/>
        </authorList>
    </citation>
    <scope>NUCLEOTIDE SEQUENCE</scope>
</reference>
<name>A0A6L2L6J8_TANCI</name>
<dbReference type="InterPro" id="IPR057670">
    <property type="entry name" value="SH3_retrovirus"/>
</dbReference>
<feature type="compositionally biased region" description="Basic and acidic residues" evidence="1">
    <location>
        <begin position="835"/>
        <end position="847"/>
    </location>
</feature>
<feature type="compositionally biased region" description="Low complexity" evidence="1">
    <location>
        <begin position="824"/>
        <end position="834"/>
    </location>
</feature>
<dbReference type="InterPro" id="IPR012337">
    <property type="entry name" value="RNaseH-like_sf"/>
</dbReference>
<dbReference type="SUPFAM" id="SSF53098">
    <property type="entry name" value="Ribonuclease H-like"/>
    <property type="match status" value="1"/>
</dbReference>
<dbReference type="PANTHER" id="PTHR11439">
    <property type="entry name" value="GAG-POL-RELATED RETROTRANSPOSON"/>
    <property type="match status" value="1"/>
</dbReference>
<accession>A0A6L2L6J8</accession>